<evidence type="ECO:0000256" key="6">
    <source>
        <dbReference type="ARBA" id="ARBA00023134"/>
    </source>
</evidence>
<dbReference type="Pfam" id="PF12804">
    <property type="entry name" value="NTP_transf_3"/>
    <property type="match status" value="1"/>
</dbReference>
<sequence>MAIPPFSAIILAGGQSSRMGRDKALLCWQGIPLWQHQQNVLRQTGCDDILLSHPQFGVTDVKPGFGPLSGLQSLLPQCRHQWVLVIAVDMPLLTTATLHTLLTAAQQQPAYYRNSALPCVLHKTPELIRYLDHHTHPRGKRSVSALLQFCEARAIDCPQPDTLININTPAQWQTLISNQPEKSS</sequence>
<dbReference type="GO" id="GO:0016779">
    <property type="term" value="F:nucleotidyltransferase activity"/>
    <property type="evidence" value="ECO:0007669"/>
    <property type="project" value="UniProtKB-KW"/>
</dbReference>
<evidence type="ECO:0000256" key="1">
    <source>
        <dbReference type="ARBA" id="ARBA00022490"/>
    </source>
</evidence>
<keyword evidence="2" id="KW-0808">Transferase</keyword>
<dbReference type="EMBL" id="JBHRYB010000014">
    <property type="protein sequence ID" value="MFC3681343.1"/>
    <property type="molecule type" value="Genomic_DNA"/>
</dbReference>
<dbReference type="RefSeq" id="WP_376867695.1">
    <property type="nucleotide sequence ID" value="NZ_JBHRYB010000014.1"/>
</dbReference>
<dbReference type="InterPro" id="IPR025877">
    <property type="entry name" value="MobA-like_NTP_Trfase"/>
</dbReference>
<dbReference type="InterPro" id="IPR013482">
    <property type="entry name" value="Molybde_CF_guanTrfase"/>
</dbReference>
<dbReference type="CDD" id="cd02503">
    <property type="entry name" value="MobA"/>
    <property type="match status" value="1"/>
</dbReference>
<keyword evidence="10" id="KW-1185">Reference proteome</keyword>
<keyword evidence="6" id="KW-0342">GTP-binding</keyword>
<keyword evidence="7" id="KW-0501">Molybdenum cofactor biosynthesis</keyword>
<evidence type="ECO:0000256" key="3">
    <source>
        <dbReference type="ARBA" id="ARBA00022723"/>
    </source>
</evidence>
<organism evidence="9 10">
    <name type="scientific">Bacterioplanoides pacificum</name>
    <dbReference type="NCBI Taxonomy" id="1171596"/>
    <lineage>
        <taxon>Bacteria</taxon>
        <taxon>Pseudomonadati</taxon>
        <taxon>Pseudomonadota</taxon>
        <taxon>Gammaproteobacteria</taxon>
        <taxon>Oceanospirillales</taxon>
        <taxon>Oceanospirillaceae</taxon>
        <taxon>Bacterioplanoides</taxon>
    </lineage>
</organism>
<evidence type="ECO:0000256" key="7">
    <source>
        <dbReference type="ARBA" id="ARBA00023150"/>
    </source>
</evidence>
<dbReference type="InterPro" id="IPR029044">
    <property type="entry name" value="Nucleotide-diphossugar_trans"/>
</dbReference>
<dbReference type="PANTHER" id="PTHR19136:SF81">
    <property type="entry name" value="MOLYBDENUM COFACTOR GUANYLYLTRANSFERASE"/>
    <property type="match status" value="1"/>
</dbReference>
<protein>
    <submittedName>
        <fullName evidence="9">Molybdenum cofactor guanylyltransferase</fullName>
    </submittedName>
</protein>
<dbReference type="Proteomes" id="UP001595722">
    <property type="component" value="Unassembled WGS sequence"/>
</dbReference>
<keyword evidence="5" id="KW-0460">Magnesium</keyword>
<evidence type="ECO:0000313" key="9">
    <source>
        <dbReference type="EMBL" id="MFC3681343.1"/>
    </source>
</evidence>
<evidence type="ECO:0000313" key="10">
    <source>
        <dbReference type="Proteomes" id="UP001595722"/>
    </source>
</evidence>
<gene>
    <name evidence="9" type="ORF">ACFOMG_14660</name>
</gene>
<evidence type="ECO:0000256" key="5">
    <source>
        <dbReference type="ARBA" id="ARBA00022842"/>
    </source>
</evidence>
<keyword evidence="9" id="KW-0548">Nucleotidyltransferase</keyword>
<comment type="caution">
    <text evidence="9">The sequence shown here is derived from an EMBL/GenBank/DDBJ whole genome shotgun (WGS) entry which is preliminary data.</text>
</comment>
<dbReference type="SUPFAM" id="SSF53448">
    <property type="entry name" value="Nucleotide-diphospho-sugar transferases"/>
    <property type="match status" value="1"/>
</dbReference>
<dbReference type="PANTHER" id="PTHR19136">
    <property type="entry name" value="MOLYBDENUM COFACTOR GUANYLYLTRANSFERASE"/>
    <property type="match status" value="1"/>
</dbReference>
<keyword evidence="1" id="KW-0963">Cytoplasm</keyword>
<keyword evidence="4" id="KW-0547">Nucleotide-binding</keyword>
<feature type="domain" description="MobA-like NTP transferase" evidence="8">
    <location>
        <begin position="8"/>
        <end position="143"/>
    </location>
</feature>
<accession>A0ABV7VZA2</accession>
<proteinExistence type="predicted"/>
<evidence type="ECO:0000259" key="8">
    <source>
        <dbReference type="Pfam" id="PF12804"/>
    </source>
</evidence>
<reference evidence="10" key="1">
    <citation type="journal article" date="2019" name="Int. J. Syst. Evol. Microbiol.">
        <title>The Global Catalogue of Microorganisms (GCM) 10K type strain sequencing project: providing services to taxonomists for standard genome sequencing and annotation.</title>
        <authorList>
            <consortium name="The Broad Institute Genomics Platform"/>
            <consortium name="The Broad Institute Genome Sequencing Center for Infectious Disease"/>
            <person name="Wu L."/>
            <person name="Ma J."/>
        </authorList>
    </citation>
    <scope>NUCLEOTIDE SEQUENCE [LARGE SCALE GENOMIC DNA]</scope>
    <source>
        <strain evidence="10">KCTC 42424</strain>
    </source>
</reference>
<keyword evidence="3" id="KW-0479">Metal-binding</keyword>
<name>A0ABV7VZA2_9GAMM</name>
<evidence type="ECO:0000256" key="4">
    <source>
        <dbReference type="ARBA" id="ARBA00022741"/>
    </source>
</evidence>
<dbReference type="Gene3D" id="3.90.550.10">
    <property type="entry name" value="Spore Coat Polysaccharide Biosynthesis Protein SpsA, Chain A"/>
    <property type="match status" value="1"/>
</dbReference>
<evidence type="ECO:0000256" key="2">
    <source>
        <dbReference type="ARBA" id="ARBA00022679"/>
    </source>
</evidence>